<dbReference type="AlphaFoldDB" id="A0A2P2NF62"/>
<protein>
    <submittedName>
        <fullName evidence="1">Uncharacterized protein</fullName>
    </submittedName>
</protein>
<reference evidence="1" key="1">
    <citation type="submission" date="2018-02" db="EMBL/GenBank/DDBJ databases">
        <title>Rhizophora mucronata_Transcriptome.</title>
        <authorList>
            <person name="Meera S.P."/>
            <person name="Sreeshan A."/>
            <person name="Augustine A."/>
        </authorList>
    </citation>
    <scope>NUCLEOTIDE SEQUENCE</scope>
    <source>
        <tissue evidence="1">Leaf</tissue>
    </source>
</reference>
<proteinExistence type="predicted"/>
<name>A0A2P2NF62_RHIMU</name>
<organism evidence="1">
    <name type="scientific">Rhizophora mucronata</name>
    <name type="common">Asiatic mangrove</name>
    <dbReference type="NCBI Taxonomy" id="61149"/>
    <lineage>
        <taxon>Eukaryota</taxon>
        <taxon>Viridiplantae</taxon>
        <taxon>Streptophyta</taxon>
        <taxon>Embryophyta</taxon>
        <taxon>Tracheophyta</taxon>
        <taxon>Spermatophyta</taxon>
        <taxon>Magnoliopsida</taxon>
        <taxon>eudicotyledons</taxon>
        <taxon>Gunneridae</taxon>
        <taxon>Pentapetalae</taxon>
        <taxon>rosids</taxon>
        <taxon>fabids</taxon>
        <taxon>Malpighiales</taxon>
        <taxon>Rhizophoraceae</taxon>
        <taxon>Rhizophora</taxon>
    </lineage>
</organism>
<evidence type="ECO:0000313" key="1">
    <source>
        <dbReference type="EMBL" id="MBX41135.1"/>
    </source>
</evidence>
<dbReference type="EMBL" id="GGEC01060651">
    <property type="protein sequence ID" value="MBX41135.1"/>
    <property type="molecule type" value="Transcribed_RNA"/>
</dbReference>
<sequence length="17" mass="1817">MTAVQTIPDLPQKNSSS</sequence>
<accession>A0A2P2NF62</accession>